<evidence type="ECO:0000313" key="1">
    <source>
        <dbReference type="EMBL" id="MFC3809393.1"/>
    </source>
</evidence>
<evidence type="ECO:0000313" key="2">
    <source>
        <dbReference type="Proteomes" id="UP001595616"/>
    </source>
</evidence>
<reference evidence="2" key="1">
    <citation type="journal article" date="2019" name="Int. J. Syst. Evol. Microbiol.">
        <title>The Global Catalogue of Microorganisms (GCM) 10K type strain sequencing project: providing services to taxonomists for standard genome sequencing and annotation.</title>
        <authorList>
            <consortium name="The Broad Institute Genomics Platform"/>
            <consortium name="The Broad Institute Genome Sequencing Center for Infectious Disease"/>
            <person name="Wu L."/>
            <person name="Ma J."/>
        </authorList>
    </citation>
    <scope>NUCLEOTIDE SEQUENCE [LARGE SCALE GENOMIC DNA]</scope>
    <source>
        <strain evidence="2">CECT 7956</strain>
    </source>
</reference>
<proteinExistence type="predicted"/>
<name>A0ABV7YT85_9BACT</name>
<organism evidence="1 2">
    <name type="scientific">Lacihabitans lacunae</name>
    <dbReference type="NCBI Taxonomy" id="1028214"/>
    <lineage>
        <taxon>Bacteria</taxon>
        <taxon>Pseudomonadati</taxon>
        <taxon>Bacteroidota</taxon>
        <taxon>Cytophagia</taxon>
        <taxon>Cytophagales</taxon>
        <taxon>Leadbetterellaceae</taxon>
        <taxon>Lacihabitans</taxon>
    </lineage>
</organism>
<dbReference type="Proteomes" id="UP001595616">
    <property type="component" value="Unassembled WGS sequence"/>
</dbReference>
<comment type="caution">
    <text evidence="1">The sequence shown here is derived from an EMBL/GenBank/DDBJ whole genome shotgun (WGS) entry which is preliminary data.</text>
</comment>
<keyword evidence="2" id="KW-1185">Reference proteome</keyword>
<dbReference type="EMBL" id="JBHRYQ010000001">
    <property type="protein sequence ID" value="MFC3809393.1"/>
    <property type="molecule type" value="Genomic_DNA"/>
</dbReference>
<sequence length="90" mass="10425">MSELETVIVSNKDVSCYSQLIEKIQNSKTLTKNDIHAFDNIWKTAIDFKNWSDSDLVLGCKITHQRLKDTFKLTDESISIIVRVASYDWK</sequence>
<dbReference type="RefSeq" id="WP_379834383.1">
    <property type="nucleotide sequence ID" value="NZ_JBHRYQ010000001.1"/>
</dbReference>
<accession>A0ABV7YT85</accession>
<gene>
    <name evidence="1" type="ORF">ACFOOI_01890</name>
</gene>
<protein>
    <submittedName>
        <fullName evidence="1">Uncharacterized protein</fullName>
    </submittedName>
</protein>